<dbReference type="InterPro" id="IPR001356">
    <property type="entry name" value="HD"/>
</dbReference>
<feature type="region of interest" description="Disordered" evidence="14">
    <location>
        <begin position="690"/>
        <end position="783"/>
    </location>
</feature>
<dbReference type="AlphaFoldDB" id="A0A834X9L6"/>
<feature type="compositionally biased region" description="Basic residues" evidence="14">
    <location>
        <begin position="915"/>
        <end position="924"/>
    </location>
</feature>
<dbReference type="InterPro" id="IPR045876">
    <property type="entry name" value="PRHA-like_PHD-finger"/>
</dbReference>
<feature type="region of interest" description="Disordered" evidence="14">
    <location>
        <begin position="312"/>
        <end position="338"/>
    </location>
</feature>
<dbReference type="Proteomes" id="UP000634136">
    <property type="component" value="Unassembled WGS sequence"/>
</dbReference>
<dbReference type="Gene3D" id="1.10.10.60">
    <property type="entry name" value="Homeodomain-like"/>
    <property type="match status" value="1"/>
</dbReference>
<dbReference type="PANTHER" id="PTHR12628">
    <property type="entry name" value="POLYCOMB-LIKE TRANSCRIPTION FACTOR"/>
    <property type="match status" value="1"/>
</dbReference>
<feature type="compositionally biased region" description="Acidic residues" evidence="14">
    <location>
        <begin position="533"/>
        <end position="551"/>
    </location>
</feature>
<keyword evidence="5" id="KW-0862">Zinc</keyword>
<evidence type="ECO:0000259" key="16">
    <source>
        <dbReference type="PROSITE" id="PS50071"/>
    </source>
</evidence>
<keyword evidence="4 12" id="KW-0863">Zinc-finger</keyword>
<dbReference type="CDD" id="cd15504">
    <property type="entry name" value="PHD_PRHA_like"/>
    <property type="match status" value="1"/>
</dbReference>
<feature type="compositionally biased region" description="Polar residues" evidence="14">
    <location>
        <begin position="625"/>
        <end position="645"/>
    </location>
</feature>
<comment type="caution">
    <text evidence="17">The sequence shown here is derived from an EMBL/GenBank/DDBJ whole genome shotgun (WGS) entry which is preliminary data.</text>
</comment>
<dbReference type="InterPro" id="IPR009057">
    <property type="entry name" value="Homeodomain-like_sf"/>
</dbReference>
<evidence type="ECO:0000256" key="6">
    <source>
        <dbReference type="ARBA" id="ARBA00023015"/>
    </source>
</evidence>
<proteinExistence type="inferred from homology"/>
<dbReference type="SMART" id="SM00389">
    <property type="entry name" value="HOX"/>
    <property type="match status" value="1"/>
</dbReference>
<evidence type="ECO:0000256" key="8">
    <source>
        <dbReference type="ARBA" id="ARBA00023155"/>
    </source>
</evidence>
<evidence type="ECO:0000256" key="5">
    <source>
        <dbReference type="ARBA" id="ARBA00022833"/>
    </source>
</evidence>
<evidence type="ECO:0000256" key="4">
    <source>
        <dbReference type="ARBA" id="ARBA00022771"/>
    </source>
</evidence>
<dbReference type="GO" id="GO:0003677">
    <property type="term" value="F:DNA binding"/>
    <property type="evidence" value="ECO:0007669"/>
    <property type="project" value="UniProtKB-UniRule"/>
</dbReference>
<dbReference type="GO" id="GO:0045814">
    <property type="term" value="P:negative regulation of gene expression, epigenetic"/>
    <property type="evidence" value="ECO:0007669"/>
    <property type="project" value="TreeGrafter"/>
</dbReference>
<evidence type="ECO:0000256" key="10">
    <source>
        <dbReference type="ARBA" id="ARBA00023242"/>
    </source>
</evidence>
<feature type="region of interest" description="Disordered" evidence="14">
    <location>
        <begin position="832"/>
        <end position="924"/>
    </location>
</feature>
<dbReference type="PANTHER" id="PTHR12628:SF13">
    <property type="entry name" value="HOMEOBOX PROTEIN HAT3.1"/>
    <property type="match status" value="1"/>
</dbReference>
<feature type="compositionally biased region" description="Basic and acidic residues" evidence="14">
    <location>
        <begin position="858"/>
        <end position="867"/>
    </location>
</feature>
<dbReference type="GO" id="GO:0005634">
    <property type="term" value="C:nucleus"/>
    <property type="evidence" value="ECO:0007669"/>
    <property type="project" value="UniProtKB-SubCell"/>
</dbReference>
<name>A0A834X9L6_9FABA</name>
<evidence type="ECO:0000259" key="15">
    <source>
        <dbReference type="PROSITE" id="PS50016"/>
    </source>
</evidence>
<evidence type="ECO:0000256" key="11">
    <source>
        <dbReference type="PROSITE-ProRule" id="PRU00108"/>
    </source>
</evidence>
<evidence type="ECO:0000313" key="17">
    <source>
        <dbReference type="EMBL" id="KAF7840760.1"/>
    </source>
</evidence>
<evidence type="ECO:0000256" key="1">
    <source>
        <dbReference type="ARBA" id="ARBA00004123"/>
    </source>
</evidence>
<dbReference type="CDD" id="cd00086">
    <property type="entry name" value="homeodomain"/>
    <property type="match status" value="1"/>
</dbReference>
<dbReference type="Pfam" id="PF00046">
    <property type="entry name" value="Homeodomain"/>
    <property type="match status" value="1"/>
</dbReference>
<dbReference type="PROSITE" id="PS00027">
    <property type="entry name" value="HOMEOBOX_1"/>
    <property type="match status" value="1"/>
</dbReference>
<dbReference type="GO" id="GO:0000981">
    <property type="term" value="F:DNA-binding transcription factor activity, RNA polymerase II-specific"/>
    <property type="evidence" value="ECO:0007669"/>
    <property type="project" value="InterPro"/>
</dbReference>
<dbReference type="OrthoDB" id="1903104at2759"/>
<feature type="domain" description="PHD-type" evidence="15">
    <location>
        <begin position="431"/>
        <end position="488"/>
    </location>
</feature>
<sequence>MDASSDQMSSETRTLTCHNQNTSEQLHTLDPRTAHFELSEKANQIGSEFLDNEQRILSIGKTSSVIDEKSPIVSDSMTGNSVILLPARPQSDLHKSCQIGDGSCLQHGTLVQADAISMDASSDQMGSDTKELTCHNQNSSEKLHTIDLGTAHFELSEKTNQVGSEFVDNEQRALGTGETCSFVDEKSPKVSDTVIGNSVIKLPAQPQCDLDESCQAGEGSCLQSERSDDQDEPVESSDTNEQSDPPYEDIAEGTSSDYLERNTKRATHVRLGNKDKKTPKSLKKKYVLRSLGSSDRVLRSRTQEKAKPPELNTNLVNVDNDGKKTRGRKKKDKGRGEGVTDEFSRIRARLRYFLKRVSYEQNLIDAYSGEGWKGYSMEKLKPEKELQRAKSEILQLKLKIRDLFRQLDILCAEGRLPESLFDSEGEISSEDIFCAKCRSKDLTTGNDIILCDGACDRGFHQFCLEPPLLTENIPADDEGWLCPGCDCKDDCFDILNDSLGTKLTISDAWERVFPEAAAAAGNKVDNNLGLPSDDSDDDDYNPDVKEDEEVEEGKSSSDESENSSASEEKDASRNEDPYLGLPSEDSEDNDYDPNVTAHDKDVAEESSSSDFTSDSEDLGDVIKGNTFSGQDNDPLSASSSLQLDSGQEACSPVSGKRQIESLPFSYEVDVTLKLLYSLPACLYELAGETYQNADSDTSDDEDWTATDTSSRKKKFAGKRAPVSPNGKASILDHVQKETAHTPRTDTRRNRVENTDNSPTESFEGSKSAGSNDKKASSSTYKRLGDDAVKVLYKNFKENQYPDRAKKESLAREVGLTFRQVSKWFENARHSLRVEASAGKKTSQQATSSEVENEGAFGNDERDSKLATDEGNVQTPSSGKRKLKPDPQESDTNMDIDSAAKIPGSDSPRISEVQRSHKKKTRKRK</sequence>
<feature type="region of interest" description="Disordered" evidence="14">
    <location>
        <begin position="211"/>
        <end position="286"/>
    </location>
</feature>
<reference evidence="17" key="1">
    <citation type="submission" date="2020-09" db="EMBL/GenBank/DDBJ databases">
        <title>Genome-Enabled Discovery of Anthraquinone Biosynthesis in Senna tora.</title>
        <authorList>
            <person name="Kang S.-H."/>
            <person name="Pandey R.P."/>
            <person name="Lee C.-M."/>
            <person name="Sim J.-S."/>
            <person name="Jeong J.-T."/>
            <person name="Choi B.-S."/>
            <person name="Jung M."/>
            <person name="Ginzburg D."/>
            <person name="Zhao K."/>
            <person name="Won S.Y."/>
            <person name="Oh T.-J."/>
            <person name="Yu Y."/>
            <person name="Kim N.-H."/>
            <person name="Lee O.R."/>
            <person name="Lee T.-H."/>
            <person name="Bashyal P."/>
            <person name="Kim T.-S."/>
            <person name="Lee W.-H."/>
            <person name="Kawkins C."/>
            <person name="Kim C.-K."/>
            <person name="Kim J.S."/>
            <person name="Ahn B.O."/>
            <person name="Rhee S.Y."/>
            <person name="Sohng J.K."/>
        </authorList>
    </citation>
    <scope>NUCLEOTIDE SEQUENCE</scope>
    <source>
        <tissue evidence="17">Leaf</tissue>
    </source>
</reference>
<evidence type="ECO:0000256" key="9">
    <source>
        <dbReference type="ARBA" id="ARBA00023163"/>
    </source>
</evidence>
<dbReference type="InterPro" id="IPR001965">
    <property type="entry name" value="Znf_PHD"/>
</dbReference>
<evidence type="ECO:0000256" key="13">
    <source>
        <dbReference type="RuleBase" id="RU000682"/>
    </source>
</evidence>
<dbReference type="InterPro" id="IPR017970">
    <property type="entry name" value="Homeobox_CS"/>
</dbReference>
<keyword evidence="18" id="KW-1185">Reference proteome</keyword>
<feature type="region of interest" description="Disordered" evidence="14">
    <location>
        <begin position="1"/>
        <end position="24"/>
    </location>
</feature>
<evidence type="ECO:0000256" key="2">
    <source>
        <dbReference type="ARBA" id="ARBA00007427"/>
    </source>
</evidence>
<feature type="region of interest" description="Disordered" evidence="14">
    <location>
        <begin position="523"/>
        <end position="658"/>
    </location>
</feature>
<keyword evidence="9" id="KW-0804">Transcription</keyword>
<dbReference type="InterPro" id="IPR011011">
    <property type="entry name" value="Znf_FYVE_PHD"/>
</dbReference>
<accession>A0A834X9L6</accession>
<feature type="compositionally biased region" description="Basic and acidic residues" evidence="14">
    <location>
        <begin position="733"/>
        <end position="753"/>
    </location>
</feature>
<dbReference type="SUPFAM" id="SSF46689">
    <property type="entry name" value="Homeodomain-like"/>
    <property type="match status" value="1"/>
</dbReference>
<dbReference type="SUPFAM" id="SSF57903">
    <property type="entry name" value="FYVE/PHD zinc finger"/>
    <property type="match status" value="1"/>
</dbReference>
<keyword evidence="8 11" id="KW-0371">Homeobox</keyword>
<dbReference type="InterPro" id="IPR013083">
    <property type="entry name" value="Znf_RING/FYVE/PHD"/>
</dbReference>
<dbReference type="FunFam" id="3.30.40.10:FF:000650">
    <property type="entry name" value="Homeobox protein HAT3.1"/>
    <property type="match status" value="1"/>
</dbReference>
<organism evidence="17 18">
    <name type="scientific">Senna tora</name>
    <dbReference type="NCBI Taxonomy" id="362788"/>
    <lineage>
        <taxon>Eukaryota</taxon>
        <taxon>Viridiplantae</taxon>
        <taxon>Streptophyta</taxon>
        <taxon>Embryophyta</taxon>
        <taxon>Tracheophyta</taxon>
        <taxon>Spermatophyta</taxon>
        <taxon>Magnoliopsida</taxon>
        <taxon>eudicotyledons</taxon>
        <taxon>Gunneridae</taxon>
        <taxon>Pentapetalae</taxon>
        <taxon>rosids</taxon>
        <taxon>fabids</taxon>
        <taxon>Fabales</taxon>
        <taxon>Fabaceae</taxon>
        <taxon>Caesalpinioideae</taxon>
        <taxon>Cassia clade</taxon>
        <taxon>Senna</taxon>
    </lineage>
</organism>
<keyword evidence="7 11" id="KW-0238">DNA-binding</keyword>
<protein>
    <submittedName>
        <fullName evidence="17">Homeobox protein HAT3.1-like</fullName>
    </submittedName>
</protein>
<feature type="compositionally biased region" description="Polar residues" evidence="14">
    <location>
        <begin position="754"/>
        <end position="780"/>
    </location>
</feature>
<feature type="compositionally biased region" description="Basic and acidic residues" evidence="14">
    <location>
        <begin position="566"/>
        <end position="576"/>
    </location>
</feature>
<dbReference type="Gene3D" id="3.30.40.10">
    <property type="entry name" value="Zinc/RING finger domain, C3HC4 (zinc finger)"/>
    <property type="match status" value="1"/>
</dbReference>
<feature type="compositionally biased region" description="Polar residues" evidence="14">
    <location>
        <begin position="839"/>
        <end position="849"/>
    </location>
</feature>
<dbReference type="PROSITE" id="PS50016">
    <property type="entry name" value="ZF_PHD_2"/>
    <property type="match status" value="1"/>
</dbReference>
<dbReference type="InterPro" id="IPR019786">
    <property type="entry name" value="Zinc_finger_PHD-type_CS"/>
</dbReference>
<keyword evidence="6" id="KW-0805">Transcription regulation</keyword>
<evidence type="ECO:0000313" key="18">
    <source>
        <dbReference type="Proteomes" id="UP000634136"/>
    </source>
</evidence>
<dbReference type="InterPro" id="IPR019787">
    <property type="entry name" value="Znf_PHD-finger"/>
</dbReference>
<evidence type="ECO:0000256" key="12">
    <source>
        <dbReference type="PROSITE-ProRule" id="PRU00146"/>
    </source>
</evidence>
<comment type="subcellular location">
    <subcellularLocation>
        <location evidence="1 11 13">Nucleus</location>
    </subcellularLocation>
</comment>
<feature type="domain" description="Homeobox" evidence="16">
    <location>
        <begin position="774"/>
        <end position="834"/>
    </location>
</feature>
<dbReference type="GO" id="GO:0003682">
    <property type="term" value="F:chromatin binding"/>
    <property type="evidence" value="ECO:0007669"/>
    <property type="project" value="TreeGrafter"/>
</dbReference>
<evidence type="ECO:0000256" key="14">
    <source>
        <dbReference type="SAM" id="MobiDB-lite"/>
    </source>
</evidence>
<keyword evidence="10 11" id="KW-0539">Nucleus</keyword>
<gene>
    <name evidence="17" type="ORF">G2W53_003058</name>
</gene>
<dbReference type="SMART" id="SM00249">
    <property type="entry name" value="PHD"/>
    <property type="match status" value="1"/>
</dbReference>
<dbReference type="PROSITE" id="PS01359">
    <property type="entry name" value="ZF_PHD_1"/>
    <property type="match status" value="1"/>
</dbReference>
<dbReference type="PROSITE" id="PS50071">
    <property type="entry name" value="HOMEOBOX_2"/>
    <property type="match status" value="1"/>
</dbReference>
<dbReference type="GO" id="GO:0008270">
    <property type="term" value="F:zinc ion binding"/>
    <property type="evidence" value="ECO:0007669"/>
    <property type="project" value="UniProtKB-KW"/>
</dbReference>
<evidence type="ECO:0000256" key="3">
    <source>
        <dbReference type="ARBA" id="ARBA00022723"/>
    </source>
</evidence>
<evidence type="ECO:0000256" key="7">
    <source>
        <dbReference type="ARBA" id="ARBA00023125"/>
    </source>
</evidence>
<comment type="similarity">
    <text evidence="2">Belongs to the PHD-associated homeobox family.</text>
</comment>
<dbReference type="EMBL" id="JAAIUW010000002">
    <property type="protein sequence ID" value="KAF7840760.1"/>
    <property type="molecule type" value="Genomic_DNA"/>
</dbReference>
<feature type="DNA-binding region" description="Homeobox" evidence="11">
    <location>
        <begin position="776"/>
        <end position="835"/>
    </location>
</feature>
<dbReference type="Pfam" id="PF00628">
    <property type="entry name" value="PHD"/>
    <property type="match status" value="1"/>
</dbReference>
<keyword evidence="3" id="KW-0479">Metal-binding</keyword>